<dbReference type="RefSeq" id="WP_034238027.1">
    <property type="nucleotide sequence ID" value="NZ_AQRA01000001.1"/>
</dbReference>
<dbReference type="InterPro" id="IPR051021">
    <property type="entry name" value="Mito_Ser/Thr_phosphatase"/>
</dbReference>
<evidence type="ECO:0008006" key="4">
    <source>
        <dbReference type="Google" id="ProtNLM"/>
    </source>
</evidence>
<proteinExistence type="predicted"/>
<dbReference type="Proteomes" id="UP000023541">
    <property type="component" value="Unassembled WGS sequence"/>
</dbReference>
<dbReference type="OrthoDB" id="9810154at2"/>
<evidence type="ECO:0000313" key="2">
    <source>
        <dbReference type="EMBL" id="EZH75497.1"/>
    </source>
</evidence>
<comment type="caution">
    <text evidence="2">The sequence shown here is derived from an EMBL/GenBank/DDBJ whole genome shotgun (WGS) entry which is preliminary data.</text>
</comment>
<gene>
    <name evidence="2" type="ORF">ATO12_01575</name>
</gene>
<dbReference type="PANTHER" id="PTHR20935">
    <property type="entry name" value="PHOSPHOGLYCERATE MUTASE-RELATED"/>
    <property type="match status" value="1"/>
</dbReference>
<dbReference type="PANTHER" id="PTHR20935:SF1">
    <property type="entry name" value="SLL1549 PROTEIN"/>
    <property type="match status" value="1"/>
</dbReference>
<sequence length="161" mass="18224">MKTLYIIRHAKSSWEFDVSDDKRPLNDRGIRDAGLIGEHLKTLVKPIDKVLCSPAKRAYSTAKIIVSHLDIPENVFSLEPKLYDFEGTQVIDVIKNCNNDINTLMIFGHNHAFTSIANLYGDQHIDNLPTAGVVAIEFDVDMWQNISVGKNLLTIFPKFLR</sequence>
<keyword evidence="3" id="KW-1185">Reference proteome</keyword>
<keyword evidence="1" id="KW-0378">Hydrolase</keyword>
<dbReference type="AlphaFoldDB" id="A0A023BZH9"/>
<dbReference type="InterPro" id="IPR013078">
    <property type="entry name" value="His_Pase_superF_clade-1"/>
</dbReference>
<dbReference type="STRING" id="1317122.ATO12_01575"/>
<reference evidence="2 3" key="1">
    <citation type="submission" date="2014-04" db="EMBL/GenBank/DDBJ databases">
        <title>Aquimarina sp. 22II-S11-z7 Genome Sequencing.</title>
        <authorList>
            <person name="Lai Q."/>
        </authorList>
    </citation>
    <scope>NUCLEOTIDE SEQUENCE [LARGE SCALE GENOMIC DNA]</scope>
    <source>
        <strain evidence="2 3">22II-S11-z7</strain>
    </source>
</reference>
<dbReference type="Gene3D" id="3.40.50.1240">
    <property type="entry name" value="Phosphoglycerate mutase-like"/>
    <property type="match status" value="1"/>
</dbReference>
<accession>A0A023BZH9</accession>
<dbReference type="InterPro" id="IPR029033">
    <property type="entry name" value="His_PPase_superfam"/>
</dbReference>
<dbReference type="SUPFAM" id="SSF53254">
    <property type="entry name" value="Phosphoglycerate mutase-like"/>
    <property type="match status" value="1"/>
</dbReference>
<evidence type="ECO:0000256" key="1">
    <source>
        <dbReference type="ARBA" id="ARBA00022801"/>
    </source>
</evidence>
<dbReference type="SMART" id="SM00855">
    <property type="entry name" value="PGAM"/>
    <property type="match status" value="1"/>
</dbReference>
<dbReference type="eggNOG" id="COG2062">
    <property type="taxonomic scope" value="Bacteria"/>
</dbReference>
<protein>
    <recommendedName>
        <fullName evidence="4">Phosphohistidine phosphatase</fullName>
    </recommendedName>
</protein>
<name>A0A023BZH9_9FLAO</name>
<dbReference type="GO" id="GO:0016787">
    <property type="term" value="F:hydrolase activity"/>
    <property type="evidence" value="ECO:0007669"/>
    <property type="project" value="UniProtKB-KW"/>
</dbReference>
<dbReference type="EMBL" id="AQRA01000001">
    <property type="protein sequence ID" value="EZH75497.1"/>
    <property type="molecule type" value="Genomic_DNA"/>
</dbReference>
<dbReference type="CDD" id="cd07067">
    <property type="entry name" value="HP_PGM_like"/>
    <property type="match status" value="1"/>
</dbReference>
<dbReference type="Pfam" id="PF00300">
    <property type="entry name" value="His_Phos_1"/>
    <property type="match status" value="1"/>
</dbReference>
<organism evidence="2 3">
    <name type="scientific">Aquimarina atlantica</name>
    <dbReference type="NCBI Taxonomy" id="1317122"/>
    <lineage>
        <taxon>Bacteria</taxon>
        <taxon>Pseudomonadati</taxon>
        <taxon>Bacteroidota</taxon>
        <taxon>Flavobacteriia</taxon>
        <taxon>Flavobacteriales</taxon>
        <taxon>Flavobacteriaceae</taxon>
        <taxon>Aquimarina</taxon>
    </lineage>
</organism>
<evidence type="ECO:0000313" key="3">
    <source>
        <dbReference type="Proteomes" id="UP000023541"/>
    </source>
</evidence>